<dbReference type="EMBL" id="JAAGOX010000004">
    <property type="protein sequence ID" value="NDW43965.1"/>
    <property type="molecule type" value="Genomic_DNA"/>
</dbReference>
<keyword evidence="1" id="KW-0732">Signal</keyword>
<comment type="caution">
    <text evidence="2">The sequence shown here is derived from an EMBL/GenBank/DDBJ whole genome shotgun (WGS) entry which is preliminary data.</text>
</comment>
<accession>A0A6B2NQ44</accession>
<gene>
    <name evidence="2" type="ORF">G0P99_03220</name>
</gene>
<reference evidence="2" key="1">
    <citation type="submission" date="2020-02" db="EMBL/GenBank/DDBJ databases">
        <title>Delineation of the pyrene-degrading pathway in Roseobacter clade bacteria by genomic analysis.</title>
        <authorList>
            <person name="Zhou H."/>
            <person name="Wang H."/>
        </authorList>
    </citation>
    <scope>NUCLEOTIDE SEQUENCE</scope>
    <source>
        <strain evidence="2">PrR005</strain>
    </source>
</reference>
<feature type="signal peptide" evidence="1">
    <location>
        <begin position="1"/>
        <end position="20"/>
    </location>
</feature>
<feature type="chain" id="PRO_5025363638" evidence="1">
    <location>
        <begin position="21"/>
        <end position="108"/>
    </location>
</feature>
<evidence type="ECO:0000313" key="2">
    <source>
        <dbReference type="EMBL" id="NDW43965.1"/>
    </source>
</evidence>
<dbReference type="AlphaFoldDB" id="A0A6B2NQ44"/>
<proteinExistence type="predicted"/>
<sequence length="108" mass="11812">MKRPLALATLCLGLATPAMAADTCPWSDGQYAFREHGIYGDFAVNGDCTELVWDRLSNAPETTTLERSKHGWKGKLSKADVELLDNGESLRLTSTGGAMRQVKAKREN</sequence>
<protein>
    <submittedName>
        <fullName evidence="2">Uncharacterized protein</fullName>
    </submittedName>
</protein>
<organism evidence="2">
    <name type="scientific">Ruegeria sp. PrR005</name>
    <dbReference type="NCBI Taxonomy" id="2706882"/>
    <lineage>
        <taxon>Bacteria</taxon>
        <taxon>Pseudomonadati</taxon>
        <taxon>Pseudomonadota</taxon>
        <taxon>Alphaproteobacteria</taxon>
        <taxon>Rhodobacterales</taxon>
        <taxon>Roseobacteraceae</taxon>
        <taxon>Ruegeria</taxon>
    </lineage>
</organism>
<dbReference type="RefSeq" id="WP_164127658.1">
    <property type="nucleotide sequence ID" value="NZ_JAAGOX010000004.1"/>
</dbReference>
<evidence type="ECO:0000256" key="1">
    <source>
        <dbReference type="SAM" id="SignalP"/>
    </source>
</evidence>
<name>A0A6B2NQ44_9RHOB</name>